<proteinExistence type="predicted"/>
<dbReference type="InterPro" id="IPR011042">
    <property type="entry name" value="6-blade_b-propeller_TolB-like"/>
</dbReference>
<evidence type="ECO:0000313" key="2">
    <source>
        <dbReference type="EMBL" id="SEL02479.1"/>
    </source>
</evidence>
<dbReference type="Gene3D" id="2.120.10.30">
    <property type="entry name" value="TolB, C-terminal domain"/>
    <property type="match status" value="1"/>
</dbReference>
<evidence type="ECO:0000313" key="3">
    <source>
        <dbReference type="Proteomes" id="UP000198916"/>
    </source>
</evidence>
<keyword evidence="3" id="KW-1185">Reference proteome</keyword>
<dbReference type="STRING" id="332977.SAMN05421740_103270"/>
<name>A0A1H7LUD9_9SPHI</name>
<dbReference type="AlphaFoldDB" id="A0A1H7LUD9"/>
<dbReference type="PROSITE" id="PS51257">
    <property type="entry name" value="PROKAR_LIPOPROTEIN"/>
    <property type="match status" value="1"/>
</dbReference>
<dbReference type="InterPro" id="IPR013658">
    <property type="entry name" value="SGL"/>
</dbReference>
<reference evidence="3" key="1">
    <citation type="submission" date="2016-10" db="EMBL/GenBank/DDBJ databases">
        <authorList>
            <person name="Varghese N."/>
            <person name="Submissions S."/>
        </authorList>
    </citation>
    <scope>NUCLEOTIDE SEQUENCE [LARGE SCALE GENOMIC DNA]</scope>
    <source>
        <strain evidence="3">Jip14</strain>
    </source>
</reference>
<protein>
    <submittedName>
        <fullName evidence="2">Sugar lactone lactonase YvrE</fullName>
    </submittedName>
</protein>
<dbReference type="RefSeq" id="WP_218145376.1">
    <property type="nucleotide sequence ID" value="NZ_FNZR01000003.1"/>
</dbReference>
<feature type="domain" description="SMP-30/Gluconolactonase/LRE-like region" evidence="1">
    <location>
        <begin position="123"/>
        <end position="266"/>
    </location>
</feature>
<dbReference type="Pfam" id="PF08450">
    <property type="entry name" value="SGL"/>
    <property type="match status" value="1"/>
</dbReference>
<sequence length="381" mass="41907">MEKKQWIALMIAVFMVGCNPGQNQGGLAEGESAHVKNHSGNVRPFIKLPPEYNTPDGLAVSGDGTLILSVPNFNNRHLMEQGLINEPSGPFMAIIDRDNNIAHWYDFKPNDMHPETGTVGAMDCDFGPDGHLYVADMQVFFDKNYKSRILRINVVNGKPTSVDVVVEGFIASNGMYWQGNHLFVTESVLEARGDGLTSGVYAFSLEELQGEKPVRLQAYKNGKGDDHLVVTFESDNHMGFGADGLTFDDEGFLYTTVIEKGQIFRSRLDVNNKAVETKLFAESPNMGGPDGLVFSRERSLFYVADFLNNAVHAIDRDGYVITLHQNGDTDGADGKLDQPAEVALRGNELIIVNMDMAWATPGLSVNTKVDLESNLSKIDLK</sequence>
<organism evidence="2 3">
    <name type="scientific">Parapedobacter koreensis</name>
    <dbReference type="NCBI Taxonomy" id="332977"/>
    <lineage>
        <taxon>Bacteria</taxon>
        <taxon>Pseudomonadati</taxon>
        <taxon>Bacteroidota</taxon>
        <taxon>Sphingobacteriia</taxon>
        <taxon>Sphingobacteriales</taxon>
        <taxon>Sphingobacteriaceae</taxon>
        <taxon>Parapedobacter</taxon>
    </lineage>
</organism>
<dbReference type="EMBL" id="FNZR01000003">
    <property type="protein sequence ID" value="SEL02479.1"/>
    <property type="molecule type" value="Genomic_DNA"/>
</dbReference>
<dbReference type="SUPFAM" id="SSF101898">
    <property type="entry name" value="NHL repeat"/>
    <property type="match status" value="1"/>
</dbReference>
<accession>A0A1H7LUD9</accession>
<gene>
    <name evidence="2" type="ORF">SAMN05421740_103270</name>
</gene>
<dbReference type="Proteomes" id="UP000198916">
    <property type="component" value="Unassembled WGS sequence"/>
</dbReference>
<evidence type="ECO:0000259" key="1">
    <source>
        <dbReference type="Pfam" id="PF08450"/>
    </source>
</evidence>